<dbReference type="Gene3D" id="1.20.1440.240">
    <property type="match status" value="1"/>
</dbReference>
<dbReference type="InterPro" id="IPR036188">
    <property type="entry name" value="FAD/NAD-bd_sf"/>
</dbReference>
<organism evidence="8 9">
    <name type="scientific">Yanghanlia caeni</name>
    <dbReference type="NCBI Taxonomy" id="3064283"/>
    <lineage>
        <taxon>Bacteria</taxon>
        <taxon>Pseudomonadati</taxon>
        <taxon>Pseudomonadota</taxon>
        <taxon>Betaproteobacteria</taxon>
        <taxon>Burkholderiales</taxon>
        <taxon>Alcaligenaceae</taxon>
        <taxon>Yanghanlia</taxon>
    </lineage>
</organism>
<evidence type="ECO:0000313" key="8">
    <source>
        <dbReference type="EMBL" id="MDR4126641.1"/>
    </source>
</evidence>
<evidence type="ECO:0000313" key="9">
    <source>
        <dbReference type="Proteomes" id="UP001232156"/>
    </source>
</evidence>
<protein>
    <recommendedName>
        <fullName evidence="4">Tryptophan 2-monooxygenase</fullName>
        <ecNumber evidence="3">1.13.12.3</ecNumber>
    </recommendedName>
</protein>
<keyword evidence="9" id="KW-1185">Reference proteome</keyword>
<dbReference type="SUPFAM" id="SSF51905">
    <property type="entry name" value="FAD/NAD(P)-binding domain"/>
    <property type="match status" value="1"/>
</dbReference>
<evidence type="ECO:0000256" key="2">
    <source>
        <dbReference type="ARBA" id="ARBA00005833"/>
    </source>
</evidence>
<dbReference type="RefSeq" id="WP_347287361.1">
    <property type="nucleotide sequence ID" value="NZ_JAUZQE010000031.1"/>
</dbReference>
<dbReference type="InterPro" id="IPR006311">
    <property type="entry name" value="TAT_signal"/>
</dbReference>
<dbReference type="SUPFAM" id="SSF54373">
    <property type="entry name" value="FAD-linked reductases, C-terminal domain"/>
    <property type="match status" value="1"/>
</dbReference>
<dbReference type="PROSITE" id="PS51318">
    <property type="entry name" value="TAT"/>
    <property type="match status" value="1"/>
</dbReference>
<dbReference type="EMBL" id="JAUZQE010000031">
    <property type="protein sequence ID" value="MDR4126641.1"/>
    <property type="molecule type" value="Genomic_DNA"/>
</dbReference>
<dbReference type="PANTHER" id="PTHR10742:SF410">
    <property type="entry name" value="LYSINE-SPECIFIC HISTONE DEMETHYLASE 2"/>
    <property type="match status" value="1"/>
</dbReference>
<comment type="pathway">
    <text evidence="1">Plant hormone metabolism; auxin biosynthesis.</text>
</comment>
<dbReference type="Pfam" id="PF01593">
    <property type="entry name" value="Amino_oxidase"/>
    <property type="match status" value="1"/>
</dbReference>
<dbReference type="InterPro" id="IPR050281">
    <property type="entry name" value="Flavin_monoamine_oxidase"/>
</dbReference>
<comment type="caution">
    <text evidence="8">The sequence shown here is derived from an EMBL/GenBank/DDBJ whole genome shotgun (WGS) entry which is preliminary data.</text>
</comment>
<proteinExistence type="inferred from homology"/>
<dbReference type="EC" id="1.13.12.3" evidence="3"/>
<dbReference type="Gene3D" id="3.90.660.10">
    <property type="match status" value="1"/>
</dbReference>
<dbReference type="InterPro" id="IPR002937">
    <property type="entry name" value="Amino_oxidase"/>
</dbReference>
<accession>A0ABU1D858</accession>
<sequence>METSLTRRTLLKTIGLTAGTSAMYHAMAMLGHAQASTFSGPPVLSPAKPGTRVVILGAGLAGLLAAYELRKAGYEVRILEYQNRAGGRNWTLRGGDSYTELGGHTQQVKFAKGNYFNPGPWRIPYHHRAVLHYCKQLGVPLEAAVQFNHNAYLHSTRAFNGKPQRLREVWSDLQGSVAELLAKAAQESELDLALGDVERDQLLQALKGWGLLDDEYRYRSSLYTAVRRGYATPQGGGVVDPPTAGPLLELKQLLHPAVWQGLNALLVYNAQDTMFQPVGGIDQITAGFMRALPDLDIRYNARVTHISQTEQEVKVTYEDTRGDGTAQVTADWCICTIPLNILGQIEVQASQPMLAAVRAVPYTGFTKVALEFRRRFWEEDDGIYGGNTLTDQDIDLIAYPPHGMMSDGPAVLIGAYATSMAKTLRLTGMSPQERIETALAQGEKIHPQYRKEFLSGVAVSWYRVPWMLGCRARWSNEARKAHYDALSAINGRLVLAGDHISYMPGWMEGALLSSLDAIQRLHQRVQAG</sequence>
<dbReference type="PANTHER" id="PTHR10742">
    <property type="entry name" value="FLAVIN MONOAMINE OXIDASE"/>
    <property type="match status" value="1"/>
</dbReference>
<feature type="domain" description="Amine oxidase" evidence="7">
    <location>
        <begin position="60"/>
        <end position="517"/>
    </location>
</feature>
<comment type="catalytic activity">
    <reaction evidence="6">
        <text>L-tryptophan + O2 = indole-3-acetamide + CO2 + H2O</text>
        <dbReference type="Rhea" id="RHEA:16165"/>
        <dbReference type="ChEBI" id="CHEBI:15377"/>
        <dbReference type="ChEBI" id="CHEBI:15379"/>
        <dbReference type="ChEBI" id="CHEBI:16031"/>
        <dbReference type="ChEBI" id="CHEBI:16526"/>
        <dbReference type="ChEBI" id="CHEBI:57912"/>
        <dbReference type="EC" id="1.13.12.3"/>
    </reaction>
</comment>
<reference evidence="8 9" key="1">
    <citation type="submission" date="2023-08" db="EMBL/GenBank/DDBJ databases">
        <title>Alcaligenaceae gen. nov., a novel taxon isolated from the sludge of Yixing Pesticide Factory.</title>
        <authorList>
            <person name="Ruan L."/>
        </authorList>
    </citation>
    <scope>NUCLEOTIDE SEQUENCE [LARGE SCALE GENOMIC DNA]</scope>
    <source>
        <strain evidence="8 9">LG-2</strain>
    </source>
</reference>
<dbReference type="Proteomes" id="UP001232156">
    <property type="component" value="Unassembled WGS sequence"/>
</dbReference>
<evidence type="ECO:0000256" key="3">
    <source>
        <dbReference type="ARBA" id="ARBA00012535"/>
    </source>
</evidence>
<dbReference type="Gene3D" id="3.50.50.60">
    <property type="entry name" value="FAD/NAD(P)-binding domain"/>
    <property type="match status" value="1"/>
</dbReference>
<gene>
    <name evidence="8" type="ORF">Q8947_11685</name>
</gene>
<comment type="similarity">
    <text evidence="2">Belongs to the tryptophan 2-monooxygenase family.</text>
</comment>
<keyword evidence="5" id="KW-0073">Auxin biosynthesis</keyword>
<evidence type="ECO:0000259" key="7">
    <source>
        <dbReference type="Pfam" id="PF01593"/>
    </source>
</evidence>
<evidence type="ECO:0000256" key="6">
    <source>
        <dbReference type="ARBA" id="ARBA00047321"/>
    </source>
</evidence>
<evidence type="ECO:0000256" key="5">
    <source>
        <dbReference type="ARBA" id="ARBA00023070"/>
    </source>
</evidence>
<evidence type="ECO:0000256" key="1">
    <source>
        <dbReference type="ARBA" id="ARBA00004814"/>
    </source>
</evidence>
<evidence type="ECO:0000256" key="4">
    <source>
        <dbReference type="ARBA" id="ARBA00017871"/>
    </source>
</evidence>
<name>A0ABU1D858_9BURK</name>